<evidence type="ECO:0000313" key="4">
    <source>
        <dbReference type="EMBL" id="CCH49185.1"/>
    </source>
</evidence>
<dbReference type="SUPFAM" id="SSF53822">
    <property type="entry name" value="Periplasmic binding protein-like I"/>
    <property type="match status" value="1"/>
</dbReference>
<dbReference type="PATRIC" id="fig|879567.3.peg.2066"/>
<dbReference type="BioCyc" id="DPIE1322246:BN4_RS09780-MONOMER"/>
<dbReference type="Gene3D" id="3.40.50.2300">
    <property type="match status" value="2"/>
</dbReference>
<accession>M1WM89</accession>
<feature type="domain" description="Leucine-binding protein" evidence="3">
    <location>
        <begin position="53"/>
        <end position="418"/>
    </location>
</feature>
<keyword evidence="4" id="KW-0675">Receptor</keyword>
<reference evidence="5" key="2">
    <citation type="journal article" date="2013" name="Stand. Genomic Sci.">
        <title>Complete genome sequence of Desulfocapsa sulfexigens, a marine deltaproteobacterium specialized in disproportionating inorganic sulfur compounds.</title>
        <authorList>
            <person name="Finster K.W."/>
            <person name="Kjeldsen K.U."/>
            <person name="Kube M."/>
            <person name="Reinhardt R."/>
            <person name="Mussmann M."/>
            <person name="Amann R."/>
            <person name="Schreiber L."/>
        </authorList>
    </citation>
    <scope>NUCLEOTIDE SEQUENCE [LARGE SCALE GENOMIC DNA]</scope>
    <source>
        <strain evidence="5">DSM 10523 / SB164P1</strain>
    </source>
</reference>
<dbReference type="CDD" id="cd19978">
    <property type="entry name" value="PBP1_ABC_ligand_binding-like"/>
    <property type="match status" value="1"/>
</dbReference>
<keyword evidence="5" id="KW-1185">Reference proteome</keyword>
<dbReference type="KEGG" id="dpi:BN4_11950"/>
<proteinExistence type="inferred from homology"/>
<dbReference type="PANTHER" id="PTHR47235">
    <property type="entry name" value="BLR6548 PROTEIN"/>
    <property type="match status" value="1"/>
</dbReference>
<dbReference type="InterPro" id="IPR028081">
    <property type="entry name" value="Leu-bd"/>
</dbReference>
<keyword evidence="2" id="KW-0732">Signal</keyword>
<dbReference type="InterPro" id="IPR028082">
    <property type="entry name" value="Peripla_BP_I"/>
</dbReference>
<comment type="similarity">
    <text evidence="1">Belongs to the leucine-binding protein family.</text>
</comment>
<reference evidence="4 5" key="1">
    <citation type="journal article" date="2013" name="PLoS ONE">
        <title>The first genomic and proteomic characterization of a deep-sea sulfate reducer: insights into the piezophilic lifestyle of Desulfovibrio piezophilus.</title>
        <authorList>
            <person name="Pradel N."/>
            <person name="Ji B."/>
            <person name="Gimenez G."/>
            <person name="Talla E."/>
            <person name="Lenoble P."/>
            <person name="Garel M."/>
            <person name="Tamburini C."/>
            <person name="Fourquet P."/>
            <person name="Lebrun R."/>
            <person name="Bertin P."/>
            <person name="Denis Y."/>
            <person name="Pophillat M."/>
            <person name="Barbe V."/>
            <person name="Ollivier B."/>
            <person name="Dolla A."/>
        </authorList>
    </citation>
    <scope>NUCLEOTIDE SEQUENCE [LARGE SCALE GENOMIC DNA]</scope>
    <source>
        <strain evidence="5">DSM 10523 / SB164P1</strain>
    </source>
</reference>
<name>M1WM89_PSEP2</name>
<evidence type="ECO:0000256" key="2">
    <source>
        <dbReference type="ARBA" id="ARBA00022729"/>
    </source>
</evidence>
<dbReference type="eggNOG" id="COG0683">
    <property type="taxonomic scope" value="Bacteria"/>
</dbReference>
<dbReference type="STRING" id="1322246.BN4_11950"/>
<evidence type="ECO:0000259" key="3">
    <source>
        <dbReference type="Pfam" id="PF13458"/>
    </source>
</evidence>
<evidence type="ECO:0000313" key="5">
    <source>
        <dbReference type="Proteomes" id="UP000011724"/>
    </source>
</evidence>
<dbReference type="AlphaFoldDB" id="M1WM89"/>
<dbReference type="HOGENOM" id="CLU_027128_7_1_7"/>
<dbReference type="Proteomes" id="UP000011724">
    <property type="component" value="Chromosome"/>
</dbReference>
<dbReference type="PANTHER" id="PTHR47235:SF1">
    <property type="entry name" value="BLR6548 PROTEIN"/>
    <property type="match status" value="1"/>
</dbReference>
<dbReference type="Pfam" id="PF13458">
    <property type="entry name" value="Peripla_BP_6"/>
    <property type="match status" value="1"/>
</dbReference>
<evidence type="ECO:0000256" key="1">
    <source>
        <dbReference type="ARBA" id="ARBA00010062"/>
    </source>
</evidence>
<organism evidence="4 5">
    <name type="scientific">Pseudodesulfovibrio piezophilus (strain DSM 21447 / JCM 15486 / C1TLV30)</name>
    <name type="common">Desulfovibrio piezophilus</name>
    <dbReference type="NCBI Taxonomy" id="1322246"/>
    <lineage>
        <taxon>Bacteria</taxon>
        <taxon>Pseudomonadati</taxon>
        <taxon>Thermodesulfobacteriota</taxon>
        <taxon>Desulfovibrionia</taxon>
        <taxon>Desulfovibrionales</taxon>
        <taxon>Desulfovibrionaceae</taxon>
    </lineage>
</organism>
<protein>
    <submittedName>
        <fullName evidence="4">Extracellular ligand-binding receptor</fullName>
    </submittedName>
</protein>
<dbReference type="EMBL" id="FO203427">
    <property type="protein sequence ID" value="CCH49185.1"/>
    <property type="molecule type" value="Genomic_DNA"/>
</dbReference>
<sequence length="432" mass="48265">MAKTIALLFHEWHWISVSKYCEGTIWATVMFLVALVTLPVRTACAEQPKELVFGMSAPFTGTNGEMGVEFYRGIMAYLDHLNATGGAGGWTLRVLPCNDGYNPGPCFENTSDFIRSKDVFALFSYLGTPTTTHILPLLQKFDEHQTYMLFPLTGAQPMRTEPFRKYVYNLRASYFEETAGLVKNLTEIGRDRIAVFYQSDAYGRTGWDGVRRALLLQGLHIVSEAAYQRGANFDSDFVRESRLLLAGTPDAVICIGTYGAQAALIRDLRDMGSDIPVAGVSFAESGKMLELLTKAGMEHGKDYTRNLINTQVVPSYEAVELPGVRLYRTLMDAYKGAASVSGSTYTPRRFSYVSFEGFLNGVLLGEMVSRMADAPSRERIPDVMNSIHDFDMGIGVPVDFSDGKHQGLHAVYYTTVVNDRFLPIDDWQRWRK</sequence>
<gene>
    <name evidence="4" type="ordered locus">BN4_11950</name>
</gene>